<dbReference type="RefSeq" id="WP_022529076.1">
    <property type="nucleotide sequence ID" value="NZ_KI271585.1"/>
</dbReference>
<feature type="domain" description="HTH araC/xylS-type" evidence="5">
    <location>
        <begin position="616"/>
        <end position="715"/>
    </location>
</feature>
<keyword evidence="4" id="KW-1133">Transmembrane helix</keyword>
<dbReference type="InterPro" id="IPR018060">
    <property type="entry name" value="HTH_AraC"/>
</dbReference>
<keyword evidence="4" id="KW-0812">Transmembrane</keyword>
<dbReference type="Pfam" id="PF12833">
    <property type="entry name" value="HTH_18"/>
    <property type="match status" value="1"/>
</dbReference>
<evidence type="ECO:0000256" key="3">
    <source>
        <dbReference type="ARBA" id="ARBA00023163"/>
    </source>
</evidence>
<dbReference type="InterPro" id="IPR041522">
    <property type="entry name" value="CdaR_GGDEF"/>
</dbReference>
<protein>
    <submittedName>
        <fullName evidence="6">2-isopropylmalate synthase</fullName>
    </submittedName>
</protein>
<feature type="transmembrane region" description="Helical" evidence="4">
    <location>
        <begin position="289"/>
        <end position="310"/>
    </location>
</feature>
<dbReference type="InterPro" id="IPR009057">
    <property type="entry name" value="Homeodomain-like_sf"/>
</dbReference>
<dbReference type="OrthoDB" id="1975037at2"/>
<evidence type="ECO:0000256" key="2">
    <source>
        <dbReference type="ARBA" id="ARBA00023125"/>
    </source>
</evidence>
<gene>
    <name evidence="6" type="ORF">L248_2410</name>
</gene>
<dbReference type="AlphaFoldDB" id="U4TNC0"/>
<keyword evidence="7" id="KW-1185">Reference proteome</keyword>
<dbReference type="SUPFAM" id="SSF46689">
    <property type="entry name" value="Homeodomain-like"/>
    <property type="match status" value="1"/>
</dbReference>
<keyword evidence="3" id="KW-0804">Transcription</keyword>
<reference evidence="7" key="1">
    <citation type="journal article" date="2013" name="Genome Announc.">
        <title>Whole-Genome Sequencing of Lactobacillus shenzhenensis Strain LY-73T.</title>
        <authorList>
            <person name="Lin Z."/>
            <person name="Liu Z."/>
            <person name="Yang R."/>
            <person name="Zou Y."/>
            <person name="Wan D."/>
            <person name="Chen J."/>
            <person name="Guo M."/>
            <person name="Zhao J."/>
            <person name="Fang C."/>
            <person name="Yang R."/>
            <person name="Liu F."/>
        </authorList>
    </citation>
    <scope>NUCLEOTIDE SEQUENCE [LARGE SCALE GENOMIC DNA]</scope>
    <source>
        <strain evidence="7">LY-73</strain>
    </source>
</reference>
<proteinExistence type="predicted"/>
<evidence type="ECO:0000259" key="5">
    <source>
        <dbReference type="PROSITE" id="PS01124"/>
    </source>
</evidence>
<dbReference type="PANTHER" id="PTHR43280">
    <property type="entry name" value="ARAC-FAMILY TRANSCRIPTIONAL REGULATOR"/>
    <property type="match status" value="1"/>
</dbReference>
<dbReference type="PROSITE" id="PS01124">
    <property type="entry name" value="HTH_ARAC_FAMILY_2"/>
    <property type="match status" value="1"/>
</dbReference>
<dbReference type="HOGENOM" id="CLU_019175_1_1_9"/>
<evidence type="ECO:0000313" key="7">
    <source>
        <dbReference type="Proteomes" id="UP000030647"/>
    </source>
</evidence>
<dbReference type="EMBL" id="KI271585">
    <property type="protein sequence ID" value="ERL65724.1"/>
    <property type="molecule type" value="Genomic_DNA"/>
</dbReference>
<dbReference type="Pfam" id="PF17853">
    <property type="entry name" value="GGDEF_2"/>
    <property type="match status" value="1"/>
</dbReference>
<evidence type="ECO:0000313" key="6">
    <source>
        <dbReference type="EMBL" id="ERL65724.1"/>
    </source>
</evidence>
<dbReference type="PANTHER" id="PTHR43280:SF2">
    <property type="entry name" value="HTH-TYPE TRANSCRIPTIONAL REGULATOR EXSA"/>
    <property type="match status" value="1"/>
</dbReference>
<dbReference type="eggNOG" id="COG2207">
    <property type="taxonomic scope" value="Bacteria"/>
</dbReference>
<keyword evidence="4" id="KW-0472">Membrane</keyword>
<dbReference type="Proteomes" id="UP000030647">
    <property type="component" value="Unassembled WGS sequence"/>
</dbReference>
<keyword evidence="1" id="KW-0805">Transcription regulation</keyword>
<evidence type="ECO:0000256" key="4">
    <source>
        <dbReference type="SAM" id="Phobius"/>
    </source>
</evidence>
<dbReference type="SMART" id="SM00342">
    <property type="entry name" value="HTH_ARAC"/>
    <property type="match status" value="1"/>
</dbReference>
<accession>U4TNC0</accession>
<dbReference type="Gene3D" id="1.10.10.60">
    <property type="entry name" value="Homeodomain-like"/>
    <property type="match status" value="1"/>
</dbReference>
<dbReference type="STRING" id="1231336.L248_2410"/>
<name>U4TNC0_9LACO</name>
<sequence length="722" mass="78695">MRLKLRQAWQSQRLLRTYLVSFLLIFLLPLGIVTANWLVREWQSQQAAQTARQERTLQTVTASLNDDLTHILVATSQMALDRALLARTWDYTAIRDMHSAIQRYDLSSPLINKIFIYLPSDPAVLFSADGTYDLGPALAKYKLLPGLPAAQQQRLLRHATVAQLFFAPAQDNPERGLLTLAVPITATPGTAPRGMALYSLNTGAVRDQLQDAVTTPDQVLAVVVGSGRITARPTLAGRALPTGSQWPAWQAFGRQQGAAVTRQSGQGDLFQTVSLALPLSFWPPLRALLAQYAGLFVTLLILGGLLSWYLSRRQYAGIRKLAAIVPGTSAQPVDLTRLAAAMQAVMTAQRARAAQEQIRLPFVRNQVLSMLVNGRLADAATVQRLLNLAQVHFYHPRFLIGILPDEAALAEKVLADPVVTATQVVYFVHHSDQAQLIVLVNDDGAAPAAAVLTTIQQQLGPAVMYAGRAVTSVTALHDAYIEAVTAQMTNQPGPSEAVSFYQDQGAPQLFDPANEGKLTNALAQGNREMAVEAFTALFDAASQNWSPTARFDLPMANLISQLLKADYQRHRQVNNLLVQRLLSAPSYSALHRLLLGTVESLTVPQVAASAATADGPALETFITARASDPTFSLVDAADQFGWSVPYASRHIKEVTGLTFTAYLQEIRLTRIQTALTETSQPIKEIVTANGYYDVANFTRKFKKLLGVTPGQYRALHQKDAAG</sequence>
<evidence type="ECO:0000256" key="1">
    <source>
        <dbReference type="ARBA" id="ARBA00023015"/>
    </source>
</evidence>
<dbReference type="GO" id="GO:0043565">
    <property type="term" value="F:sequence-specific DNA binding"/>
    <property type="evidence" value="ECO:0007669"/>
    <property type="project" value="InterPro"/>
</dbReference>
<organism evidence="6 7">
    <name type="scientific">Schleiferilactobacillus shenzhenensis LY-73</name>
    <dbReference type="NCBI Taxonomy" id="1231336"/>
    <lineage>
        <taxon>Bacteria</taxon>
        <taxon>Bacillati</taxon>
        <taxon>Bacillota</taxon>
        <taxon>Bacilli</taxon>
        <taxon>Lactobacillales</taxon>
        <taxon>Lactobacillaceae</taxon>
        <taxon>Schleiferilactobacillus</taxon>
    </lineage>
</organism>
<keyword evidence="2" id="KW-0238">DNA-binding</keyword>
<dbReference type="GO" id="GO:0003700">
    <property type="term" value="F:DNA-binding transcription factor activity"/>
    <property type="evidence" value="ECO:0007669"/>
    <property type="project" value="InterPro"/>
</dbReference>